<dbReference type="EMBL" id="JAHKRT010000003">
    <property type="protein sequence ID" value="MBU3077733.1"/>
    <property type="molecule type" value="Genomic_DNA"/>
</dbReference>
<reference evidence="3 4" key="1">
    <citation type="submission" date="2021-06" db="EMBL/GenBank/DDBJ databases">
        <title>Sphingomonas sp. XMGL2, whole genome shotgun sequencing project.</title>
        <authorList>
            <person name="Zhao G."/>
            <person name="Shen L."/>
        </authorList>
    </citation>
    <scope>NUCLEOTIDE SEQUENCE [LARGE SCALE GENOMIC DNA]</scope>
    <source>
        <strain evidence="3 4">XMGL2</strain>
    </source>
</reference>
<feature type="compositionally biased region" description="Basic and acidic residues" evidence="1">
    <location>
        <begin position="50"/>
        <end position="69"/>
    </location>
</feature>
<protein>
    <submittedName>
        <fullName evidence="3">DUF2945 domain-containing protein</fullName>
    </submittedName>
</protein>
<name>A0ABS6BHF1_9SPHN</name>
<feature type="region of interest" description="Disordered" evidence="1">
    <location>
        <begin position="1"/>
        <end position="69"/>
    </location>
</feature>
<accession>A0ABS6BHF1</accession>
<evidence type="ECO:0000313" key="3">
    <source>
        <dbReference type="EMBL" id="MBU3077733.1"/>
    </source>
</evidence>
<dbReference type="InterPro" id="IPR021331">
    <property type="entry name" value="Hva1_TUDOR"/>
</dbReference>
<evidence type="ECO:0000313" key="4">
    <source>
        <dbReference type="Proteomes" id="UP000776276"/>
    </source>
</evidence>
<dbReference type="RefSeq" id="WP_216322678.1">
    <property type="nucleotide sequence ID" value="NZ_JAHKRT010000003.1"/>
</dbReference>
<evidence type="ECO:0000259" key="2">
    <source>
        <dbReference type="Pfam" id="PF11160"/>
    </source>
</evidence>
<comment type="caution">
    <text evidence="3">The sequence shown here is derived from an EMBL/GenBank/DDBJ whole genome shotgun (WGS) entry which is preliminary data.</text>
</comment>
<dbReference type="Pfam" id="PF11160">
    <property type="entry name" value="Hva1_TUDOR"/>
    <property type="match status" value="1"/>
</dbReference>
<gene>
    <name evidence="3" type="ORF">KOF26_07625</name>
</gene>
<feature type="domain" description="Hypervirulence associated protein TUDOR" evidence="2">
    <location>
        <begin position="8"/>
        <end position="66"/>
    </location>
</feature>
<sequence length="69" mass="7434">MSKSLKAGDHVRWETSQGTTSGTVVRKETGTTSAGGHRAKASKDAPQFRVKSDKTGKEAVHKPEALKKR</sequence>
<keyword evidence="4" id="KW-1185">Reference proteome</keyword>
<organism evidence="3 4">
    <name type="scientific">Sphingomonas quercus</name>
    <dbReference type="NCBI Taxonomy" id="2842451"/>
    <lineage>
        <taxon>Bacteria</taxon>
        <taxon>Pseudomonadati</taxon>
        <taxon>Pseudomonadota</taxon>
        <taxon>Alphaproteobacteria</taxon>
        <taxon>Sphingomonadales</taxon>
        <taxon>Sphingomonadaceae</taxon>
        <taxon>Sphingomonas</taxon>
    </lineage>
</organism>
<feature type="compositionally biased region" description="Polar residues" evidence="1">
    <location>
        <begin position="14"/>
        <end position="23"/>
    </location>
</feature>
<dbReference type="Proteomes" id="UP000776276">
    <property type="component" value="Unassembled WGS sequence"/>
</dbReference>
<evidence type="ECO:0000256" key="1">
    <source>
        <dbReference type="SAM" id="MobiDB-lite"/>
    </source>
</evidence>
<feature type="compositionally biased region" description="Basic and acidic residues" evidence="1">
    <location>
        <begin position="1"/>
        <end position="13"/>
    </location>
</feature>
<proteinExistence type="predicted"/>